<comment type="caution">
    <text evidence="6">The sequence shown here is derived from an EMBL/GenBank/DDBJ whole genome shotgun (WGS) entry which is preliminary data.</text>
</comment>
<evidence type="ECO:0000256" key="3">
    <source>
        <dbReference type="ARBA" id="ARBA00022833"/>
    </source>
</evidence>
<keyword evidence="2" id="KW-0479">Metal-binding</keyword>
<name>A0ABU3VIS5_9RHOB</name>
<feature type="domain" description="CENP-V/GFA" evidence="5">
    <location>
        <begin position="5"/>
        <end position="124"/>
    </location>
</feature>
<evidence type="ECO:0000256" key="4">
    <source>
        <dbReference type="ARBA" id="ARBA00023239"/>
    </source>
</evidence>
<keyword evidence="3" id="KW-0862">Zinc</keyword>
<dbReference type="PANTHER" id="PTHR33337:SF40">
    <property type="entry name" value="CENP-V_GFA DOMAIN-CONTAINING PROTEIN-RELATED"/>
    <property type="match status" value="1"/>
</dbReference>
<reference evidence="7" key="1">
    <citation type="submission" date="2023-05" db="EMBL/GenBank/DDBJ databases">
        <title>Sedimentitalea sp. nov. JM2-8.</title>
        <authorList>
            <person name="Huang J."/>
        </authorList>
    </citation>
    <scope>NUCLEOTIDE SEQUENCE [LARGE SCALE GENOMIC DNA]</scope>
    <source>
        <strain evidence="7">KHS03</strain>
    </source>
</reference>
<dbReference type="InterPro" id="IPR006913">
    <property type="entry name" value="CENP-V/GFA"/>
</dbReference>
<dbReference type="SUPFAM" id="SSF51316">
    <property type="entry name" value="Mss4-like"/>
    <property type="match status" value="1"/>
</dbReference>
<dbReference type="PANTHER" id="PTHR33337">
    <property type="entry name" value="GFA DOMAIN-CONTAINING PROTEIN"/>
    <property type="match status" value="1"/>
</dbReference>
<sequence length="150" mass="16002">MSTSTTGGCLCGAVRYSLKQTPDHIGACHCAMCRKFSGGIELGLDVPLDGVVWEGEDSIRIYNSSEWAERGFCGTCGSSLFYRILPGDILPDGMMSLSAGSLDDLGDLSLTQEVYIDCKPDGYAFAGSRKQLTEQDVLDSVSALEEGNTP</sequence>
<keyword evidence="4" id="KW-0456">Lyase</keyword>
<evidence type="ECO:0000313" key="7">
    <source>
        <dbReference type="Proteomes" id="UP001255416"/>
    </source>
</evidence>
<dbReference type="Gene3D" id="3.90.1590.10">
    <property type="entry name" value="glutathione-dependent formaldehyde- activating enzyme (gfa)"/>
    <property type="match status" value="1"/>
</dbReference>
<organism evidence="6 7">
    <name type="scientific">Sedimentitalea todarodis</name>
    <dbReference type="NCBI Taxonomy" id="1631240"/>
    <lineage>
        <taxon>Bacteria</taxon>
        <taxon>Pseudomonadati</taxon>
        <taxon>Pseudomonadota</taxon>
        <taxon>Alphaproteobacteria</taxon>
        <taxon>Rhodobacterales</taxon>
        <taxon>Paracoccaceae</taxon>
        <taxon>Sedimentitalea</taxon>
    </lineage>
</organism>
<evidence type="ECO:0000259" key="5">
    <source>
        <dbReference type="PROSITE" id="PS51891"/>
    </source>
</evidence>
<keyword evidence="7" id="KW-1185">Reference proteome</keyword>
<evidence type="ECO:0000256" key="2">
    <source>
        <dbReference type="ARBA" id="ARBA00022723"/>
    </source>
</evidence>
<dbReference type="InterPro" id="IPR011057">
    <property type="entry name" value="Mss4-like_sf"/>
</dbReference>
<evidence type="ECO:0000313" key="6">
    <source>
        <dbReference type="EMBL" id="MDU9006079.1"/>
    </source>
</evidence>
<dbReference type="EMBL" id="JASMWN010000019">
    <property type="protein sequence ID" value="MDU9006079.1"/>
    <property type="molecule type" value="Genomic_DNA"/>
</dbReference>
<evidence type="ECO:0000256" key="1">
    <source>
        <dbReference type="ARBA" id="ARBA00005495"/>
    </source>
</evidence>
<dbReference type="PROSITE" id="PS51891">
    <property type="entry name" value="CENP_V_GFA"/>
    <property type="match status" value="1"/>
</dbReference>
<dbReference type="RefSeq" id="WP_316780480.1">
    <property type="nucleotide sequence ID" value="NZ_JASMWN010000019.1"/>
</dbReference>
<protein>
    <submittedName>
        <fullName evidence="6">GFA family protein</fullName>
    </submittedName>
</protein>
<gene>
    <name evidence="6" type="ORF">QO231_19790</name>
</gene>
<proteinExistence type="inferred from homology"/>
<dbReference type="Pfam" id="PF04828">
    <property type="entry name" value="GFA"/>
    <property type="match status" value="1"/>
</dbReference>
<dbReference type="Proteomes" id="UP001255416">
    <property type="component" value="Unassembled WGS sequence"/>
</dbReference>
<comment type="similarity">
    <text evidence="1">Belongs to the Gfa family.</text>
</comment>
<accession>A0ABU3VIS5</accession>